<comment type="caution">
    <text evidence="3">The sequence shown here is derived from an EMBL/GenBank/DDBJ whole genome shotgun (WGS) entry which is preliminary data.</text>
</comment>
<proteinExistence type="predicted"/>
<feature type="region of interest" description="Disordered" evidence="2">
    <location>
        <begin position="332"/>
        <end position="385"/>
    </location>
</feature>
<protein>
    <submittedName>
        <fullName evidence="3">Uncharacterized protein</fullName>
    </submittedName>
</protein>
<feature type="compositionally biased region" description="Polar residues" evidence="2">
    <location>
        <begin position="132"/>
        <end position="156"/>
    </location>
</feature>
<feature type="compositionally biased region" description="Low complexity" evidence="2">
    <location>
        <begin position="508"/>
        <end position="520"/>
    </location>
</feature>
<feature type="compositionally biased region" description="Basic and acidic residues" evidence="2">
    <location>
        <begin position="436"/>
        <end position="457"/>
    </location>
</feature>
<keyword evidence="4" id="KW-1185">Reference proteome</keyword>
<feature type="compositionally biased region" description="Basic and acidic residues" evidence="2">
    <location>
        <begin position="66"/>
        <end position="86"/>
    </location>
</feature>
<feature type="compositionally biased region" description="Basic and acidic residues" evidence="2">
    <location>
        <begin position="707"/>
        <end position="724"/>
    </location>
</feature>
<feature type="compositionally biased region" description="Acidic residues" evidence="2">
    <location>
        <begin position="426"/>
        <end position="435"/>
    </location>
</feature>
<sequence>MFTITRTVQRRVFTFIHCHAMDSGERISIELEEKSSGLMTQQKQHQQEELSGAETTGNGSSDSGMDPEHLQEHTERQLPEGLKEQEQTTPGEEPLEARSRVSVSVVDPVETGSKLRQDDDDDEALQKERSESSGQEPQTDTISGRQNDAGETSGEQQQRETDDACLQQHETGDTCLEQHETGDRADEAQLQEHQTTTGSLLQQGKEFVEKHGELLEKHHGSIEWHDEAMTNLQAHAQAQQAKANLAITSLRARLRRRDIELRTAREGHERQMTAVVAHLLRLEGEMQKEQKQVIEALADRDDIIRRQKMAIDDLTEKNERLMKALKESQQYLASSRVPQQNGDISIRDHGNKVVIRGTKGRSSDRSLKSSSGEFKSGNGDKPKVRFTTAMMERLRRHKSSLELYRPERLEPLFEGSLRYFSSQDNLVDDEGEGGEEASKGEVSKDKTNTPVRREGNLQKKQRCRSLVDYPFVGEQEEGEGEEVGGSSESCYEEGFTPSPTRISRHDSGLSSSMSSLTGSSETPTWVRRWSGGGGGGINGGMRPRGKSADLSSSPHSPLSPSSPNSFSPSPKLSPSPSPSPSSLSKASSPHGFSELSKSRSVPHALPTVSENDAAAAAAVGPPGSAGKERPHSYTSVEMLTRDLSSSSSANSTSTPNLTPATSSSTLTFSSSPPSSSSESNPFKSFKNVFKRRGSKKKRSVALNHPGSQERTETVKQYFKKHDLT</sequence>
<evidence type="ECO:0000313" key="3">
    <source>
        <dbReference type="EMBL" id="KAK3736996.1"/>
    </source>
</evidence>
<gene>
    <name evidence="3" type="ORF">RRG08_057736</name>
</gene>
<reference evidence="3" key="1">
    <citation type="journal article" date="2023" name="G3 (Bethesda)">
        <title>A reference genome for the long-term kleptoplast-retaining sea slug Elysia crispata morphotype clarki.</title>
        <authorList>
            <person name="Eastman K.E."/>
            <person name="Pendleton A.L."/>
            <person name="Shaikh M.A."/>
            <person name="Suttiyut T."/>
            <person name="Ogas R."/>
            <person name="Tomko P."/>
            <person name="Gavelis G."/>
            <person name="Widhalm J.R."/>
            <person name="Wisecaver J.H."/>
        </authorList>
    </citation>
    <scope>NUCLEOTIDE SEQUENCE</scope>
    <source>
        <strain evidence="3">ECLA1</strain>
    </source>
</reference>
<feature type="compositionally biased region" description="Basic residues" evidence="2">
    <location>
        <begin position="688"/>
        <end position="699"/>
    </location>
</feature>
<feature type="compositionally biased region" description="Gly residues" evidence="2">
    <location>
        <begin position="530"/>
        <end position="539"/>
    </location>
</feature>
<feature type="compositionally biased region" description="Low complexity" evidence="2">
    <location>
        <begin position="484"/>
        <end position="494"/>
    </location>
</feature>
<feature type="compositionally biased region" description="Low complexity" evidence="2">
    <location>
        <begin position="550"/>
        <end position="570"/>
    </location>
</feature>
<dbReference type="Proteomes" id="UP001283361">
    <property type="component" value="Unassembled WGS sequence"/>
</dbReference>
<feature type="coiled-coil region" evidence="1">
    <location>
        <begin position="279"/>
        <end position="331"/>
    </location>
</feature>
<evidence type="ECO:0000313" key="4">
    <source>
        <dbReference type="Proteomes" id="UP001283361"/>
    </source>
</evidence>
<feature type="region of interest" description="Disordered" evidence="2">
    <location>
        <begin position="35"/>
        <end position="166"/>
    </location>
</feature>
<evidence type="ECO:0000256" key="1">
    <source>
        <dbReference type="SAM" id="Coils"/>
    </source>
</evidence>
<feature type="compositionally biased region" description="Low complexity" evidence="2">
    <location>
        <begin position="643"/>
        <end position="684"/>
    </location>
</feature>
<dbReference type="EMBL" id="JAWDGP010006670">
    <property type="protein sequence ID" value="KAK3736996.1"/>
    <property type="molecule type" value="Genomic_DNA"/>
</dbReference>
<feature type="compositionally biased region" description="Low complexity" evidence="2">
    <location>
        <begin position="580"/>
        <end position="589"/>
    </location>
</feature>
<organism evidence="3 4">
    <name type="scientific">Elysia crispata</name>
    <name type="common">lettuce slug</name>
    <dbReference type="NCBI Taxonomy" id="231223"/>
    <lineage>
        <taxon>Eukaryota</taxon>
        <taxon>Metazoa</taxon>
        <taxon>Spiralia</taxon>
        <taxon>Lophotrochozoa</taxon>
        <taxon>Mollusca</taxon>
        <taxon>Gastropoda</taxon>
        <taxon>Heterobranchia</taxon>
        <taxon>Euthyneura</taxon>
        <taxon>Panpulmonata</taxon>
        <taxon>Sacoglossa</taxon>
        <taxon>Placobranchoidea</taxon>
        <taxon>Plakobranchidae</taxon>
        <taxon>Elysia</taxon>
    </lineage>
</organism>
<feature type="region of interest" description="Disordered" evidence="2">
    <location>
        <begin position="425"/>
        <end position="724"/>
    </location>
</feature>
<feature type="compositionally biased region" description="Polar residues" evidence="2">
    <location>
        <begin position="53"/>
        <end position="63"/>
    </location>
</feature>
<accession>A0AAE0Y951</accession>
<keyword evidence="1" id="KW-0175">Coiled coil</keyword>
<dbReference type="AlphaFoldDB" id="A0AAE0Y951"/>
<name>A0AAE0Y951_9GAST</name>
<feature type="compositionally biased region" description="Polar residues" evidence="2">
    <location>
        <begin position="332"/>
        <end position="343"/>
    </location>
</feature>
<evidence type="ECO:0000256" key="2">
    <source>
        <dbReference type="SAM" id="MobiDB-lite"/>
    </source>
</evidence>